<dbReference type="AlphaFoldDB" id="A0A3B0WB64"/>
<protein>
    <submittedName>
        <fullName evidence="1">Uncharacterized protein</fullName>
    </submittedName>
</protein>
<evidence type="ECO:0000313" key="1">
    <source>
        <dbReference type="EMBL" id="VAW49543.1"/>
    </source>
</evidence>
<reference evidence="1" key="1">
    <citation type="submission" date="2018-06" db="EMBL/GenBank/DDBJ databases">
        <authorList>
            <person name="Zhirakovskaya E."/>
        </authorList>
    </citation>
    <scope>NUCLEOTIDE SEQUENCE</scope>
</reference>
<proteinExistence type="predicted"/>
<accession>A0A3B0WB64</accession>
<dbReference type="EMBL" id="UOFC01000289">
    <property type="protein sequence ID" value="VAW49543.1"/>
    <property type="molecule type" value="Genomic_DNA"/>
</dbReference>
<sequence length="37" mass="4329">VKSLHYEKNINQSVIQEKIEAKLKQFARFNGCSYNSI</sequence>
<gene>
    <name evidence="1" type="ORF">MNBD_GAMMA03-918</name>
</gene>
<feature type="non-terminal residue" evidence="1">
    <location>
        <position position="1"/>
    </location>
</feature>
<organism evidence="1">
    <name type="scientific">hydrothermal vent metagenome</name>
    <dbReference type="NCBI Taxonomy" id="652676"/>
    <lineage>
        <taxon>unclassified sequences</taxon>
        <taxon>metagenomes</taxon>
        <taxon>ecological metagenomes</taxon>
    </lineage>
</organism>
<name>A0A3B0WB64_9ZZZZ</name>